<keyword evidence="12" id="KW-1185">Reference proteome</keyword>
<dbReference type="Pfam" id="PF06703">
    <property type="entry name" value="SPC25"/>
    <property type="match status" value="1"/>
</dbReference>
<evidence type="ECO:0000256" key="10">
    <source>
        <dbReference type="SAM" id="Phobius"/>
    </source>
</evidence>
<feature type="transmembrane region" description="Helical" evidence="10">
    <location>
        <begin position="72"/>
        <end position="93"/>
    </location>
</feature>
<organism evidence="11 12">
    <name type="scientific">Pleurostoma richardsiae</name>
    <dbReference type="NCBI Taxonomy" id="41990"/>
    <lineage>
        <taxon>Eukaryota</taxon>
        <taxon>Fungi</taxon>
        <taxon>Dikarya</taxon>
        <taxon>Ascomycota</taxon>
        <taxon>Pezizomycotina</taxon>
        <taxon>Sordariomycetes</taxon>
        <taxon>Sordariomycetidae</taxon>
        <taxon>Calosphaeriales</taxon>
        <taxon>Pleurostomataceae</taxon>
        <taxon>Pleurostoma</taxon>
    </lineage>
</organism>
<keyword evidence="6 10" id="KW-1133">Transmembrane helix</keyword>
<name>A0AA38RE76_9PEZI</name>
<accession>A0AA38RE76</accession>
<reference evidence="11" key="1">
    <citation type="submission" date="2022-07" db="EMBL/GenBank/DDBJ databases">
        <title>Fungi with potential for degradation of polypropylene.</title>
        <authorList>
            <person name="Gostincar C."/>
        </authorList>
    </citation>
    <scope>NUCLEOTIDE SEQUENCE</scope>
    <source>
        <strain evidence="11">EXF-13308</strain>
    </source>
</reference>
<protein>
    <recommendedName>
        <fullName evidence="3">Signal peptidase complex subunit 2</fullName>
    </recommendedName>
</protein>
<dbReference type="PANTHER" id="PTHR13085:SF0">
    <property type="entry name" value="SIGNAL PEPTIDASE COMPLEX SUBUNIT 2"/>
    <property type="match status" value="1"/>
</dbReference>
<dbReference type="GO" id="GO:0005787">
    <property type="term" value="C:signal peptidase complex"/>
    <property type="evidence" value="ECO:0007669"/>
    <property type="project" value="InterPro"/>
</dbReference>
<evidence type="ECO:0000256" key="1">
    <source>
        <dbReference type="ARBA" id="ARBA00004477"/>
    </source>
</evidence>
<evidence type="ECO:0000256" key="7">
    <source>
        <dbReference type="ARBA" id="ARBA00023136"/>
    </source>
</evidence>
<dbReference type="Proteomes" id="UP001174694">
    <property type="component" value="Unassembled WGS sequence"/>
</dbReference>
<evidence type="ECO:0000313" key="11">
    <source>
        <dbReference type="EMBL" id="KAJ9137972.1"/>
    </source>
</evidence>
<dbReference type="PANTHER" id="PTHR13085">
    <property type="entry name" value="MICROSOMAL SIGNAL PEPTIDASE 25 KDA SUBUNIT"/>
    <property type="match status" value="1"/>
</dbReference>
<comment type="subcellular location">
    <subcellularLocation>
        <location evidence="1">Endoplasmic reticulum membrane</location>
        <topology evidence="1">Multi-pass membrane protein</topology>
    </subcellularLocation>
</comment>
<evidence type="ECO:0000256" key="4">
    <source>
        <dbReference type="ARBA" id="ARBA00022692"/>
    </source>
</evidence>
<keyword evidence="5" id="KW-0256">Endoplasmic reticulum</keyword>
<evidence type="ECO:0000256" key="2">
    <source>
        <dbReference type="ARBA" id="ARBA00007324"/>
    </source>
</evidence>
<proteinExistence type="inferred from homology"/>
<dbReference type="GO" id="GO:0006465">
    <property type="term" value="P:signal peptide processing"/>
    <property type="evidence" value="ECO:0007669"/>
    <property type="project" value="InterPro"/>
</dbReference>
<sequence>MAVSEDKITVYNLADLKNTSDDAIPNYLNSLKFKQSHSLTDVRLALGYGAFFTAAACFLWDYKFGFDNTKYYTAAAVVLYSVLNGLLTLWIWAKEKGVIYVGTAPSGDTISIVTSTKKNVPVYNMTIMVTPNDASAKPQTVTFSRSFTEWFDAAGHFVAPPFQRMLASMVPAIEKLDSKRGATQNPPHDELHASYSNEMLDAILAAASPSDTTTSAVPSKKAAKRRRG</sequence>
<evidence type="ECO:0000313" key="12">
    <source>
        <dbReference type="Proteomes" id="UP001174694"/>
    </source>
</evidence>
<evidence type="ECO:0000256" key="6">
    <source>
        <dbReference type="ARBA" id="ARBA00022989"/>
    </source>
</evidence>
<evidence type="ECO:0000256" key="5">
    <source>
        <dbReference type="ARBA" id="ARBA00022824"/>
    </source>
</evidence>
<feature type="region of interest" description="Disordered" evidence="9">
    <location>
        <begin position="206"/>
        <end position="228"/>
    </location>
</feature>
<keyword evidence="7 10" id="KW-0472">Membrane</keyword>
<comment type="similarity">
    <text evidence="2">Belongs to the SPCS2 family.</text>
</comment>
<gene>
    <name evidence="11" type="ORF">NKR23_g8899</name>
</gene>
<keyword evidence="4 10" id="KW-0812">Transmembrane</keyword>
<dbReference type="AlphaFoldDB" id="A0AA38RE76"/>
<dbReference type="GO" id="GO:0045047">
    <property type="term" value="P:protein targeting to ER"/>
    <property type="evidence" value="ECO:0007669"/>
    <property type="project" value="TreeGrafter"/>
</dbReference>
<dbReference type="InterPro" id="IPR009582">
    <property type="entry name" value="Spc2/SPCS2"/>
</dbReference>
<feature type="transmembrane region" description="Helical" evidence="10">
    <location>
        <begin position="42"/>
        <end position="60"/>
    </location>
</feature>
<evidence type="ECO:0000256" key="9">
    <source>
        <dbReference type="SAM" id="MobiDB-lite"/>
    </source>
</evidence>
<evidence type="ECO:0000256" key="8">
    <source>
        <dbReference type="ARBA" id="ARBA00045608"/>
    </source>
</evidence>
<evidence type="ECO:0000256" key="3">
    <source>
        <dbReference type="ARBA" id="ARBA00017057"/>
    </source>
</evidence>
<comment type="caution">
    <text evidence="11">The sequence shown here is derived from an EMBL/GenBank/DDBJ whole genome shotgun (WGS) entry which is preliminary data.</text>
</comment>
<feature type="compositionally biased region" description="Low complexity" evidence="9">
    <location>
        <begin position="206"/>
        <end position="219"/>
    </location>
</feature>
<dbReference type="EMBL" id="JANBVO010000032">
    <property type="protein sequence ID" value="KAJ9137972.1"/>
    <property type="molecule type" value="Genomic_DNA"/>
</dbReference>
<comment type="function">
    <text evidence="8">Component of the signal peptidase complex (SPC) which catalyzes the cleavage of N-terminal signal sequences from nascent proteins as they are translocated into the lumen of the endoplasmic reticulum. Enhances the enzymatic activity of SPC and facilitates the interactions between different components of the translocation site.</text>
</comment>